<keyword evidence="7" id="KW-0275">Fatty acid biosynthesis</keyword>
<dbReference type="Proteomes" id="UP001042704">
    <property type="component" value="Chromosome"/>
</dbReference>
<keyword evidence="6" id="KW-0443">Lipid metabolism</keyword>
<keyword evidence="5" id="KW-0460">Magnesium</keyword>
<accession>A0A8A3S4B7</accession>
<dbReference type="EMBL" id="CP036172">
    <property type="protein sequence ID" value="QSZ66988.1"/>
    <property type="molecule type" value="Genomic_DNA"/>
</dbReference>
<feature type="domain" description="4'-phosphopantetheinyl transferase" evidence="8">
    <location>
        <begin position="43"/>
        <end position="153"/>
    </location>
</feature>
<reference evidence="9" key="1">
    <citation type="journal article" date="2001" name="Int. J. Syst. Evol. Microbiol.">
        <title>Methanofollis aquaemaris sp. nov., a methanogen isolated from an aquaculture fish pond.</title>
        <authorList>
            <person name="Lai M.C."/>
            <person name="Chen S.C."/>
        </authorList>
    </citation>
    <scope>NUCLEOTIDE SEQUENCE</scope>
    <source>
        <strain evidence="9">N2F9704</strain>
    </source>
</reference>
<dbReference type="Gene3D" id="3.90.470.20">
    <property type="entry name" value="4'-phosphopantetheinyl transferase domain"/>
    <property type="match status" value="1"/>
</dbReference>
<dbReference type="HAMAP" id="MF_00101">
    <property type="entry name" value="AcpS"/>
    <property type="match status" value="1"/>
</dbReference>
<keyword evidence="3" id="KW-0479">Metal-binding</keyword>
<proteinExistence type="inferred from homology"/>
<dbReference type="NCBIfam" id="TIGR00556">
    <property type="entry name" value="pantethn_trn"/>
    <property type="match status" value="1"/>
</dbReference>
<evidence type="ECO:0000256" key="4">
    <source>
        <dbReference type="ARBA" id="ARBA00022832"/>
    </source>
</evidence>
<evidence type="ECO:0000256" key="1">
    <source>
        <dbReference type="ARBA" id="ARBA00022516"/>
    </source>
</evidence>
<dbReference type="InterPro" id="IPR037143">
    <property type="entry name" value="4-PPantetheinyl_Trfase_dom_sf"/>
</dbReference>
<evidence type="ECO:0000259" key="8">
    <source>
        <dbReference type="Pfam" id="PF01648"/>
    </source>
</evidence>
<organism evidence="9 10">
    <name type="scientific">Methanofollis aquaemaris</name>
    <dbReference type="NCBI Taxonomy" id="126734"/>
    <lineage>
        <taxon>Archaea</taxon>
        <taxon>Methanobacteriati</taxon>
        <taxon>Methanobacteriota</taxon>
        <taxon>Stenosarchaea group</taxon>
        <taxon>Methanomicrobia</taxon>
        <taxon>Methanomicrobiales</taxon>
        <taxon>Methanomicrobiaceae</taxon>
        <taxon>Methanofollis</taxon>
    </lineage>
</organism>
<dbReference type="Pfam" id="PF01648">
    <property type="entry name" value="ACPS"/>
    <property type="match status" value="1"/>
</dbReference>
<sequence>MTLCSPTFPLAPLRPFAVPLPHHPAVHNIYMPVRDISGLMIPGIGTDVVSIPRFKEKSLEHDRHFLERVFTAKEIAYCFSREHPAPHLAARFAGKEAVTKALSSIGYDGIAMNEIEITNGPSGVPSVTLICRDAGMVTVLVSLSHDGDIAVACALATEGDGWKRGLNRE</sequence>
<evidence type="ECO:0000256" key="5">
    <source>
        <dbReference type="ARBA" id="ARBA00022842"/>
    </source>
</evidence>
<dbReference type="SUPFAM" id="SSF56214">
    <property type="entry name" value="4'-phosphopantetheinyl transferase"/>
    <property type="match status" value="1"/>
</dbReference>
<evidence type="ECO:0000313" key="9">
    <source>
        <dbReference type="EMBL" id="QSZ66988.1"/>
    </source>
</evidence>
<dbReference type="GO" id="GO:0000287">
    <property type="term" value="F:magnesium ion binding"/>
    <property type="evidence" value="ECO:0007669"/>
    <property type="project" value="InterPro"/>
</dbReference>
<dbReference type="EC" id="2.7.8.7" evidence="9"/>
<dbReference type="AlphaFoldDB" id="A0A8A3S4B7"/>
<keyword evidence="10" id="KW-1185">Reference proteome</keyword>
<keyword evidence="4" id="KW-0276">Fatty acid metabolism</keyword>
<dbReference type="InterPro" id="IPR008278">
    <property type="entry name" value="4-PPantetheinyl_Trfase_dom"/>
</dbReference>
<protein>
    <submittedName>
        <fullName evidence="9">Holo-[acyl-carrier-protein] synthase</fullName>
        <ecNumber evidence="9">2.7.8.7</ecNumber>
    </submittedName>
</protein>
<evidence type="ECO:0000256" key="2">
    <source>
        <dbReference type="ARBA" id="ARBA00022679"/>
    </source>
</evidence>
<gene>
    <name evidence="9" type="primary">acpS</name>
    <name evidence="9" type="ORF">RJ40_05510</name>
</gene>
<evidence type="ECO:0000256" key="7">
    <source>
        <dbReference type="ARBA" id="ARBA00023160"/>
    </source>
</evidence>
<dbReference type="InterPro" id="IPR004568">
    <property type="entry name" value="Ppantetheine-prot_Trfase_dom"/>
</dbReference>
<evidence type="ECO:0000256" key="3">
    <source>
        <dbReference type="ARBA" id="ARBA00022723"/>
    </source>
</evidence>
<dbReference type="NCBIfam" id="TIGR00516">
    <property type="entry name" value="acpS"/>
    <property type="match status" value="1"/>
</dbReference>
<dbReference type="KEGG" id="maqe:RJ40_05510"/>
<keyword evidence="2 9" id="KW-0808">Transferase</keyword>
<dbReference type="GO" id="GO:0008897">
    <property type="term" value="F:holo-[acyl-carrier-protein] synthase activity"/>
    <property type="evidence" value="ECO:0007669"/>
    <property type="project" value="UniProtKB-EC"/>
</dbReference>
<evidence type="ECO:0000313" key="10">
    <source>
        <dbReference type="Proteomes" id="UP001042704"/>
    </source>
</evidence>
<reference evidence="9" key="2">
    <citation type="submission" date="2019-02" db="EMBL/GenBank/DDBJ databases">
        <authorList>
            <person name="Chen S.-C."/>
            <person name="Chien H.-H."/>
            <person name="Lai M.-C."/>
        </authorList>
    </citation>
    <scope>NUCLEOTIDE SEQUENCE</scope>
    <source>
        <strain evidence="9">N2F9704</strain>
    </source>
</reference>
<evidence type="ECO:0000256" key="6">
    <source>
        <dbReference type="ARBA" id="ARBA00023098"/>
    </source>
</evidence>
<name>A0A8A3S4B7_9EURY</name>
<keyword evidence="1" id="KW-0444">Lipid biosynthesis</keyword>
<dbReference type="GO" id="GO:0006633">
    <property type="term" value="P:fatty acid biosynthetic process"/>
    <property type="evidence" value="ECO:0007669"/>
    <property type="project" value="UniProtKB-KW"/>
</dbReference>
<dbReference type="InterPro" id="IPR002582">
    <property type="entry name" value="ACPS"/>
</dbReference>